<keyword evidence="12" id="KW-0325">Glycoprotein</keyword>
<feature type="region of interest" description="Disordered" evidence="16">
    <location>
        <begin position="684"/>
        <end position="707"/>
    </location>
</feature>
<dbReference type="SUPFAM" id="SSF56112">
    <property type="entry name" value="Protein kinase-like (PK-like)"/>
    <property type="match status" value="1"/>
</dbReference>
<dbReference type="PROSITE" id="PS50011">
    <property type="entry name" value="PROTEIN_KINASE_DOM"/>
    <property type="match status" value="1"/>
</dbReference>
<dbReference type="PANTHER" id="PTHR27009">
    <property type="entry name" value="RUST RESISTANCE KINASE LR10-RELATED"/>
    <property type="match status" value="1"/>
</dbReference>
<dbReference type="InterPro" id="IPR008271">
    <property type="entry name" value="Ser/Thr_kinase_AS"/>
</dbReference>
<dbReference type="EMBL" id="CM007906">
    <property type="protein sequence ID" value="OTF87313.1"/>
    <property type="molecule type" value="Genomic_DNA"/>
</dbReference>
<evidence type="ECO:0000256" key="13">
    <source>
        <dbReference type="ARBA" id="ARBA00047899"/>
    </source>
</evidence>
<dbReference type="AlphaFoldDB" id="A0A251RS65"/>
<comment type="catalytic activity">
    <reaction evidence="13">
        <text>L-threonyl-[protein] + ATP = O-phospho-L-threonyl-[protein] + ADP + H(+)</text>
        <dbReference type="Rhea" id="RHEA:46608"/>
        <dbReference type="Rhea" id="RHEA-COMP:11060"/>
        <dbReference type="Rhea" id="RHEA-COMP:11605"/>
        <dbReference type="ChEBI" id="CHEBI:15378"/>
        <dbReference type="ChEBI" id="CHEBI:30013"/>
        <dbReference type="ChEBI" id="CHEBI:30616"/>
        <dbReference type="ChEBI" id="CHEBI:61977"/>
        <dbReference type="ChEBI" id="CHEBI:456216"/>
        <dbReference type="EC" id="2.7.11.1"/>
    </reaction>
</comment>
<dbReference type="Pfam" id="PF13947">
    <property type="entry name" value="GUB_WAK_bind"/>
    <property type="match status" value="1"/>
</dbReference>
<feature type="transmembrane region" description="Helical" evidence="17">
    <location>
        <begin position="12"/>
        <end position="32"/>
    </location>
</feature>
<dbReference type="GO" id="GO:0005524">
    <property type="term" value="F:ATP binding"/>
    <property type="evidence" value="ECO:0007669"/>
    <property type="project" value="UniProtKB-UniRule"/>
</dbReference>
<dbReference type="InterPro" id="IPR001245">
    <property type="entry name" value="Ser-Thr/Tyr_kinase_cat_dom"/>
</dbReference>
<evidence type="ECO:0000256" key="17">
    <source>
        <dbReference type="SAM" id="Phobius"/>
    </source>
</evidence>
<dbReference type="SMART" id="SM00220">
    <property type="entry name" value="S_TKc"/>
    <property type="match status" value="1"/>
</dbReference>
<evidence type="ECO:0000256" key="11">
    <source>
        <dbReference type="ARBA" id="ARBA00023136"/>
    </source>
</evidence>
<evidence type="ECO:0000256" key="5">
    <source>
        <dbReference type="ARBA" id="ARBA00022692"/>
    </source>
</evidence>
<dbReference type="Gene3D" id="3.30.200.20">
    <property type="entry name" value="Phosphorylase Kinase, domain 1"/>
    <property type="match status" value="1"/>
</dbReference>
<dbReference type="InterPro" id="IPR017441">
    <property type="entry name" value="Protein_kinase_ATP_BS"/>
</dbReference>
<comment type="subcellular location">
    <subcellularLocation>
        <location evidence="1">Membrane</location>
        <topology evidence="1">Single-pass type I membrane protein</topology>
    </subcellularLocation>
</comment>
<keyword evidence="21" id="KW-1185">Reference proteome</keyword>
<evidence type="ECO:0000256" key="14">
    <source>
        <dbReference type="ARBA" id="ARBA00048679"/>
    </source>
</evidence>
<evidence type="ECO:0000256" key="12">
    <source>
        <dbReference type="ARBA" id="ARBA00023180"/>
    </source>
</evidence>
<dbReference type="EC" id="2.7.11.1" evidence="2"/>
<evidence type="ECO:0000256" key="6">
    <source>
        <dbReference type="ARBA" id="ARBA00022729"/>
    </source>
</evidence>
<dbReference type="Proteomes" id="UP000215914">
    <property type="component" value="Chromosome 17"/>
</dbReference>
<dbReference type="InterPro" id="IPR011009">
    <property type="entry name" value="Kinase-like_dom_sf"/>
</dbReference>
<dbReference type="Gene3D" id="1.10.510.10">
    <property type="entry name" value="Transferase(Phosphotransferase) domain 1"/>
    <property type="match status" value="1"/>
</dbReference>
<dbReference type="InParanoid" id="A0A251RS65"/>
<reference evidence="20" key="2">
    <citation type="submission" date="2017-02" db="EMBL/GenBank/DDBJ databases">
        <title>Sunflower complete genome.</title>
        <authorList>
            <person name="Langlade N."/>
            <person name="Munos S."/>
        </authorList>
    </citation>
    <scope>NUCLEOTIDE SEQUENCE [LARGE SCALE GENOMIC DNA]</scope>
    <source>
        <tissue evidence="20">Leaves</tissue>
    </source>
</reference>
<dbReference type="GO" id="GO:0004674">
    <property type="term" value="F:protein serine/threonine kinase activity"/>
    <property type="evidence" value="ECO:0007669"/>
    <property type="project" value="UniProtKB-KW"/>
</dbReference>
<keyword evidence="5 17" id="KW-0812">Transmembrane</keyword>
<evidence type="ECO:0000256" key="8">
    <source>
        <dbReference type="ARBA" id="ARBA00022777"/>
    </source>
</evidence>
<feature type="transmembrane region" description="Helical" evidence="17">
    <location>
        <begin position="53"/>
        <end position="77"/>
    </location>
</feature>
<keyword evidence="3" id="KW-0723">Serine/threonine-protein kinase</keyword>
<evidence type="ECO:0000313" key="19">
    <source>
        <dbReference type="EMBL" id="KAF5756370.1"/>
    </source>
</evidence>
<keyword evidence="10 17" id="KW-1133">Transmembrane helix</keyword>
<dbReference type="GO" id="GO:0016020">
    <property type="term" value="C:membrane"/>
    <property type="evidence" value="ECO:0007669"/>
    <property type="project" value="UniProtKB-SubCell"/>
</dbReference>
<dbReference type="GO" id="GO:0016787">
    <property type="term" value="F:hydrolase activity"/>
    <property type="evidence" value="ECO:0007669"/>
    <property type="project" value="UniProtKB-KW"/>
</dbReference>
<keyword evidence="8 19" id="KW-0418">Kinase</keyword>
<evidence type="ECO:0000259" key="18">
    <source>
        <dbReference type="PROSITE" id="PS50011"/>
    </source>
</evidence>
<organism evidence="20 21">
    <name type="scientific">Helianthus annuus</name>
    <name type="common">Common sunflower</name>
    <dbReference type="NCBI Taxonomy" id="4232"/>
    <lineage>
        <taxon>Eukaryota</taxon>
        <taxon>Viridiplantae</taxon>
        <taxon>Streptophyta</taxon>
        <taxon>Embryophyta</taxon>
        <taxon>Tracheophyta</taxon>
        <taxon>Spermatophyta</taxon>
        <taxon>Magnoliopsida</taxon>
        <taxon>eudicotyledons</taxon>
        <taxon>Gunneridae</taxon>
        <taxon>Pentapetalae</taxon>
        <taxon>asterids</taxon>
        <taxon>campanulids</taxon>
        <taxon>Asterales</taxon>
        <taxon>Asteraceae</taxon>
        <taxon>Asteroideae</taxon>
        <taxon>Heliantheae alliance</taxon>
        <taxon>Heliantheae</taxon>
        <taxon>Helianthus</taxon>
    </lineage>
</organism>
<keyword evidence="4" id="KW-0808">Transferase</keyword>
<evidence type="ECO:0000313" key="21">
    <source>
        <dbReference type="Proteomes" id="UP000215914"/>
    </source>
</evidence>
<evidence type="ECO:0000256" key="9">
    <source>
        <dbReference type="ARBA" id="ARBA00022840"/>
    </source>
</evidence>
<evidence type="ECO:0000256" key="3">
    <source>
        <dbReference type="ARBA" id="ARBA00022527"/>
    </source>
</evidence>
<dbReference type="PROSITE" id="PS00107">
    <property type="entry name" value="PROTEIN_KINASE_ATP"/>
    <property type="match status" value="1"/>
</dbReference>
<reference evidence="19" key="3">
    <citation type="submission" date="2020-06" db="EMBL/GenBank/DDBJ databases">
        <title>Helianthus annuus Genome sequencing and assembly Release 2.</title>
        <authorList>
            <person name="Gouzy J."/>
            <person name="Langlade N."/>
            <person name="Munos S."/>
        </authorList>
    </citation>
    <scope>NUCLEOTIDE SEQUENCE</scope>
    <source>
        <tissue evidence="19">Leaves</tissue>
    </source>
</reference>
<evidence type="ECO:0000256" key="16">
    <source>
        <dbReference type="SAM" id="MobiDB-lite"/>
    </source>
</evidence>
<name>A0A251RS65_HELAN</name>
<protein>
    <recommendedName>
        <fullName evidence="2">non-specific serine/threonine protein kinase</fullName>
        <ecNumber evidence="2">2.7.11.1</ecNumber>
    </recommendedName>
</protein>
<dbReference type="InterPro" id="IPR025287">
    <property type="entry name" value="WAK_GUB"/>
</dbReference>
<dbReference type="InterPro" id="IPR045874">
    <property type="entry name" value="LRK10/LRL21-25-like"/>
</dbReference>
<keyword evidence="6" id="KW-0732">Signal</keyword>
<dbReference type="EMBL" id="MNCJ02000332">
    <property type="protein sequence ID" value="KAF5756370.1"/>
    <property type="molecule type" value="Genomic_DNA"/>
</dbReference>
<reference evidence="19 21" key="1">
    <citation type="journal article" date="2017" name="Nature">
        <title>The sunflower genome provides insights into oil metabolism, flowering and Asterid evolution.</title>
        <authorList>
            <person name="Badouin H."/>
            <person name="Gouzy J."/>
            <person name="Grassa C.J."/>
            <person name="Murat F."/>
            <person name="Staton S.E."/>
            <person name="Cottret L."/>
            <person name="Lelandais-Briere C."/>
            <person name="Owens G.L."/>
            <person name="Carrere S."/>
            <person name="Mayjonade B."/>
            <person name="Legrand L."/>
            <person name="Gill N."/>
            <person name="Kane N.C."/>
            <person name="Bowers J.E."/>
            <person name="Hubner S."/>
            <person name="Bellec A."/>
            <person name="Berard A."/>
            <person name="Berges H."/>
            <person name="Blanchet N."/>
            <person name="Boniface M.C."/>
            <person name="Brunel D."/>
            <person name="Catrice O."/>
            <person name="Chaidir N."/>
            <person name="Claudel C."/>
            <person name="Donnadieu C."/>
            <person name="Faraut T."/>
            <person name="Fievet G."/>
            <person name="Helmstetter N."/>
            <person name="King M."/>
            <person name="Knapp S.J."/>
            <person name="Lai Z."/>
            <person name="Le Paslier M.C."/>
            <person name="Lippi Y."/>
            <person name="Lorenzon L."/>
            <person name="Mandel J.R."/>
            <person name="Marage G."/>
            <person name="Marchand G."/>
            <person name="Marquand E."/>
            <person name="Bret-Mestries E."/>
            <person name="Morien E."/>
            <person name="Nambeesan S."/>
            <person name="Nguyen T."/>
            <person name="Pegot-Espagnet P."/>
            <person name="Pouilly N."/>
            <person name="Raftis F."/>
            <person name="Sallet E."/>
            <person name="Schiex T."/>
            <person name="Thomas J."/>
            <person name="Vandecasteele C."/>
            <person name="Vares D."/>
            <person name="Vear F."/>
            <person name="Vautrin S."/>
            <person name="Crespi M."/>
            <person name="Mangin B."/>
            <person name="Burke J.M."/>
            <person name="Salse J."/>
            <person name="Munos S."/>
            <person name="Vincourt P."/>
            <person name="Rieseberg L.H."/>
            <person name="Langlade N.B."/>
        </authorList>
    </citation>
    <scope>NUCLEOTIDE SEQUENCE [LARGE SCALE GENOMIC DNA]</scope>
    <source>
        <strain evidence="21">cv. SF193</strain>
        <tissue evidence="19">Leaves</tissue>
    </source>
</reference>
<evidence type="ECO:0000256" key="10">
    <source>
        <dbReference type="ARBA" id="ARBA00022989"/>
    </source>
</evidence>
<evidence type="ECO:0000256" key="7">
    <source>
        <dbReference type="ARBA" id="ARBA00022741"/>
    </source>
</evidence>
<gene>
    <name evidence="20" type="ORF">HannXRQ_Chr17g0560401</name>
    <name evidence="19" type="ORF">HanXRQr2_Chr17g0813861</name>
</gene>
<dbReference type="GO" id="GO:0030247">
    <property type="term" value="F:polysaccharide binding"/>
    <property type="evidence" value="ECO:0007669"/>
    <property type="project" value="InterPro"/>
</dbReference>
<dbReference type="InterPro" id="IPR000719">
    <property type="entry name" value="Prot_kinase_dom"/>
</dbReference>
<feature type="domain" description="Protein kinase" evidence="18">
    <location>
        <begin position="395"/>
        <end position="686"/>
    </location>
</feature>
<dbReference type="Pfam" id="PF14380">
    <property type="entry name" value="WAK_assoc"/>
    <property type="match status" value="1"/>
</dbReference>
<dbReference type="FunFam" id="1.10.510.10:FF:000590">
    <property type="entry name" value="PR5-like receptor kinase"/>
    <property type="match status" value="1"/>
</dbReference>
<evidence type="ECO:0000256" key="2">
    <source>
        <dbReference type="ARBA" id="ARBA00012513"/>
    </source>
</evidence>
<keyword evidence="7 15" id="KW-0547">Nucleotide-binding</keyword>
<evidence type="ECO:0000256" key="4">
    <source>
        <dbReference type="ARBA" id="ARBA00022679"/>
    </source>
</evidence>
<keyword evidence="9 15" id="KW-0067">ATP-binding</keyword>
<dbReference type="OMA" id="TREENDY"/>
<accession>A0A251RS65</accession>
<keyword evidence="11 17" id="KW-0472">Membrane</keyword>
<dbReference type="FunFam" id="3.30.200.20:FF:000178">
    <property type="entry name" value="serine/threonine-protein kinase PBS1-like"/>
    <property type="match status" value="1"/>
</dbReference>
<evidence type="ECO:0000256" key="15">
    <source>
        <dbReference type="PROSITE-ProRule" id="PRU10141"/>
    </source>
</evidence>
<dbReference type="Gramene" id="mRNA:HanXRQr2_Chr17g0813861">
    <property type="protein sequence ID" value="mRNA:HanXRQr2_Chr17g0813861"/>
    <property type="gene ID" value="HanXRQr2_Chr17g0813861"/>
</dbReference>
<evidence type="ECO:0000256" key="1">
    <source>
        <dbReference type="ARBA" id="ARBA00004479"/>
    </source>
</evidence>
<sequence>MYLTLACPNLSFSLFLGYVMFFCCRLYINNYIYTHRRDSWTCSFNISKIMSNLLYPLSLSLLLLLLPFIFIALPAAAAQSNNSTYPNCPSYNCGNVTVRYPFWMIATESTSQFCGYQGFGISCSAIGNLSVPKITFGGDNYYVQRINYESSNIVVSDYDVSSVVTGPSNCPRVRHGINLQTMHLNFATLNANLSFHFNCTGCSSLATELLCLERNERKSCVHVMNTSTEELVWSWDEYSCSENVITTVLRDNINRYSNFSTEFGSILEGGFELEWSRMGDCNNKCEESGGRCGRLDTAGFVCFCSDGTTSRGDCKGTHPNLTMKLVIGVGSVLLSIFIVIIFIIYFILKPPSRNCVSFLIKHKTEDDKNIEAFVKQYGSLSTQRYKYKDIKKMTGSFKVKLGQGGFGQVFKGKLCDGRLVAVKVLNSSKENGQEFINEVASIGRTSHVNIVTLLGFCFDNKKRALVYEYMPNGSLEKYIYSHVHAGTNEHIGVEKMYEIALGVACGLDYLHRGCNTRILHFDIKPHNILLDEDFCPKIADFGLAKLYSRKESIVSMFEARGTIGYIAPEVYNNNFGGVSHKTDVYSFGMLLLEMAVGGRKNVDAGVGSGRTSEIYFPDWIYNRLHKNEFLLDSVATREENDYARKMTIAGLWCIQPAPNQRPSINEVIEMLEGSMDTMEVPPKPFFSSPPRSPATIYSTSESMQEAI</sequence>
<dbReference type="PROSITE" id="PS00108">
    <property type="entry name" value="PROTEIN_KINASE_ST"/>
    <property type="match status" value="1"/>
</dbReference>
<comment type="catalytic activity">
    <reaction evidence="14">
        <text>L-seryl-[protein] + ATP = O-phospho-L-seryl-[protein] + ADP + H(+)</text>
        <dbReference type="Rhea" id="RHEA:17989"/>
        <dbReference type="Rhea" id="RHEA-COMP:9863"/>
        <dbReference type="Rhea" id="RHEA-COMP:11604"/>
        <dbReference type="ChEBI" id="CHEBI:15378"/>
        <dbReference type="ChEBI" id="CHEBI:29999"/>
        <dbReference type="ChEBI" id="CHEBI:30616"/>
        <dbReference type="ChEBI" id="CHEBI:83421"/>
        <dbReference type="ChEBI" id="CHEBI:456216"/>
        <dbReference type="EC" id="2.7.11.1"/>
    </reaction>
</comment>
<proteinExistence type="predicted"/>
<feature type="compositionally biased region" description="Polar residues" evidence="16">
    <location>
        <begin position="695"/>
        <end position="707"/>
    </location>
</feature>
<evidence type="ECO:0000313" key="20">
    <source>
        <dbReference type="EMBL" id="OTF87313.1"/>
    </source>
</evidence>
<keyword evidence="19" id="KW-0378">Hydrolase</keyword>
<dbReference type="FunCoup" id="A0A251RS65">
    <property type="interactions" value="7"/>
</dbReference>
<dbReference type="Pfam" id="PF07714">
    <property type="entry name" value="PK_Tyr_Ser-Thr"/>
    <property type="match status" value="1"/>
</dbReference>
<dbReference type="InterPro" id="IPR032872">
    <property type="entry name" value="WAK_assoc_C"/>
</dbReference>
<feature type="binding site" evidence="15">
    <location>
        <position position="423"/>
    </location>
    <ligand>
        <name>ATP</name>
        <dbReference type="ChEBI" id="CHEBI:30616"/>
    </ligand>
</feature>
<feature type="transmembrane region" description="Helical" evidence="17">
    <location>
        <begin position="325"/>
        <end position="348"/>
    </location>
</feature>